<reference evidence="1" key="1">
    <citation type="journal article" date="2016" name="Nature">
        <title>Redefining the invertebrate RNA virosphere.</title>
        <authorList>
            <person name="Shi M."/>
            <person name="Lin X.D."/>
            <person name="Tian J.H."/>
            <person name="Chen L.J."/>
            <person name="Chen X."/>
            <person name="Li C.X."/>
            <person name="Qin X.C."/>
            <person name="Li J."/>
            <person name="Cao J.P."/>
            <person name="Eden J.S."/>
            <person name="Buchmann J."/>
            <person name="Wang W."/>
            <person name="Xu J."/>
            <person name="Holmes E.C."/>
            <person name="Zhang Y.Z."/>
        </authorList>
    </citation>
    <scope>NUCLEOTIDE SEQUENCE</scope>
    <source>
        <strain evidence="1">WHYY22742</strain>
    </source>
</reference>
<dbReference type="EMBL" id="KX883593">
    <property type="protein sequence ID" value="APG77241.1"/>
    <property type="molecule type" value="Genomic_RNA"/>
</dbReference>
<proteinExistence type="predicted"/>
<dbReference type="Gene3D" id="3.30.380.10">
    <property type="entry name" value="MS2 Viral Coat Protein"/>
    <property type="match status" value="1"/>
</dbReference>
<dbReference type="InterPro" id="IPR015954">
    <property type="entry name" value="Phage_RNA-type_capsid"/>
</dbReference>
<name>A0A1L3KIK6_9VIRU</name>
<protein>
    <recommendedName>
        <fullName evidence="2">Capsid protein</fullName>
    </recommendedName>
</protein>
<sequence>MPQLAARVLKDAQNVDHTFNPASKNGNVVVFVDRSQAAFANQSTLREEITPTTSANQGHRLNAALTIPSPILDADGCCVDKSTPPVSFIQVRTLASKFASSSELDNLIAEFRSYVASEVFADLVKGGNNW</sequence>
<organism evidence="1">
    <name type="scientific">Hubei levi-like virus 10</name>
    <dbReference type="NCBI Taxonomy" id="1922909"/>
    <lineage>
        <taxon>Viruses</taxon>
        <taxon>Riboviria</taxon>
    </lineage>
</organism>
<evidence type="ECO:0008006" key="2">
    <source>
        <dbReference type="Google" id="ProtNLM"/>
    </source>
</evidence>
<evidence type="ECO:0000313" key="1">
    <source>
        <dbReference type="EMBL" id="APG77241.1"/>
    </source>
</evidence>
<accession>A0A1L3KIK6</accession>